<name>A0AAW8D190_9BURK</name>
<dbReference type="SUPFAM" id="SSF81901">
    <property type="entry name" value="HCP-like"/>
    <property type="match status" value="1"/>
</dbReference>
<dbReference type="AlphaFoldDB" id="A0AAW8D190"/>
<protein>
    <submittedName>
        <fullName evidence="2">TPR repeat protein</fullName>
    </submittedName>
</protein>
<evidence type="ECO:0000313" key="2">
    <source>
        <dbReference type="EMBL" id="MDP9896544.1"/>
    </source>
</evidence>
<reference evidence="2" key="1">
    <citation type="submission" date="2023-07" db="EMBL/GenBank/DDBJ databases">
        <title>Sorghum-associated microbial communities from plants grown in Nebraska, USA.</title>
        <authorList>
            <person name="Schachtman D."/>
        </authorList>
    </citation>
    <scope>NUCLEOTIDE SEQUENCE</scope>
    <source>
        <strain evidence="2">DS3754</strain>
    </source>
</reference>
<dbReference type="PROSITE" id="PS51257">
    <property type="entry name" value="PROKAR_LIPOPROTEIN"/>
    <property type="match status" value="1"/>
</dbReference>
<dbReference type="InterPro" id="IPR006597">
    <property type="entry name" value="Sel1-like"/>
</dbReference>
<gene>
    <name evidence="2" type="ORF">J2W31_005680</name>
</gene>
<dbReference type="EMBL" id="JAUSRD010000019">
    <property type="protein sequence ID" value="MDP9896544.1"/>
    <property type="molecule type" value="Genomic_DNA"/>
</dbReference>
<dbReference type="InterPro" id="IPR050767">
    <property type="entry name" value="Sel1_AlgK"/>
</dbReference>
<evidence type="ECO:0000313" key="3">
    <source>
        <dbReference type="Proteomes" id="UP001242045"/>
    </source>
</evidence>
<dbReference type="InterPro" id="IPR011990">
    <property type="entry name" value="TPR-like_helical_dom_sf"/>
</dbReference>
<dbReference type="Gene3D" id="1.25.40.10">
    <property type="entry name" value="Tetratricopeptide repeat domain"/>
    <property type="match status" value="1"/>
</dbReference>
<dbReference type="PANTHER" id="PTHR11102:SF160">
    <property type="entry name" value="ERAD-ASSOCIATED E3 UBIQUITIN-PROTEIN LIGASE COMPONENT HRD3"/>
    <property type="match status" value="1"/>
</dbReference>
<dbReference type="SMART" id="SM00671">
    <property type="entry name" value="SEL1"/>
    <property type="match status" value="3"/>
</dbReference>
<accession>A0AAW8D190</accession>
<evidence type="ECO:0000259" key="1">
    <source>
        <dbReference type="Pfam" id="PF19933"/>
    </source>
</evidence>
<feature type="domain" description="DUF6396" evidence="1">
    <location>
        <begin position="268"/>
        <end position="316"/>
    </location>
</feature>
<proteinExistence type="predicted"/>
<dbReference type="InterPro" id="IPR045653">
    <property type="entry name" value="DUF6396"/>
</dbReference>
<dbReference type="Proteomes" id="UP001242045">
    <property type="component" value="Unassembled WGS sequence"/>
</dbReference>
<dbReference type="RefSeq" id="WP_307686839.1">
    <property type="nucleotide sequence ID" value="NZ_JAUSRD010000019.1"/>
</dbReference>
<sequence>MKPFHLCDISRPRAALAALLILFILTACTMNDLPRNMNLKAFNPHRADFPCVHEASKLPLITNESEILFQQGMAVTSNELWPNQRDYKKAAQLWEQAAAKGQWKAAMNLAGLYEHGLGMQRDTERAVLIVEGLMKQGVPAAFDKMGTYHQSGIGVKPDIDRAYGFWQLAADMGSPAAQTHLGYKLDAAYDDAQMGVWGNSKVGIKMLECAFAQGYGEAAYKLGQTLNLADKNYARALAVLHEGVKFGSKDAASYLFASFDEVDPLTANVIDRARAERYSTLAAALELNPDLRFPNLDKVLPLPPASLPFWDGKRETLIDAAKAVILKQPTPATPGANRTGRAHIPQGHVLTGNIAPPPDENAYDNHGRPWGLKARQHAHFTGYWLPQIDVIRGDWQLDWNAAQVPWNFKRGEPLPNLAEQIPPGCGAVSWHYKGLPVQQAASSHPYVAQGIARYVPAPEAPRSCSGTVLCPQTGIWSARLKKEHAHYAVFHESWRQAYVEQGQPFPVPTTLHEAGGLNVAARDIRWRWIGDANQADVSGHVHVTSTPIDS</sequence>
<dbReference type="PANTHER" id="PTHR11102">
    <property type="entry name" value="SEL-1-LIKE PROTEIN"/>
    <property type="match status" value="1"/>
</dbReference>
<comment type="caution">
    <text evidence="2">The sequence shown here is derived from an EMBL/GenBank/DDBJ whole genome shotgun (WGS) entry which is preliminary data.</text>
</comment>
<dbReference type="Pfam" id="PF19933">
    <property type="entry name" value="DUF6396"/>
    <property type="match status" value="1"/>
</dbReference>
<organism evidence="2 3">
    <name type="scientific">Variovorax boronicumulans</name>
    <dbReference type="NCBI Taxonomy" id="436515"/>
    <lineage>
        <taxon>Bacteria</taxon>
        <taxon>Pseudomonadati</taxon>
        <taxon>Pseudomonadota</taxon>
        <taxon>Betaproteobacteria</taxon>
        <taxon>Burkholderiales</taxon>
        <taxon>Comamonadaceae</taxon>
        <taxon>Variovorax</taxon>
    </lineage>
</organism>